<dbReference type="Proteomes" id="UP000239757">
    <property type="component" value="Unassembled WGS sequence"/>
</dbReference>
<accession>A0A2P5VV93</accession>
<name>A0A2P5VV93_GOSBA</name>
<organism evidence="2 3">
    <name type="scientific">Gossypium barbadense</name>
    <name type="common">Sea Island cotton</name>
    <name type="synonym">Hibiscus barbadensis</name>
    <dbReference type="NCBI Taxonomy" id="3634"/>
    <lineage>
        <taxon>Eukaryota</taxon>
        <taxon>Viridiplantae</taxon>
        <taxon>Streptophyta</taxon>
        <taxon>Embryophyta</taxon>
        <taxon>Tracheophyta</taxon>
        <taxon>Spermatophyta</taxon>
        <taxon>Magnoliopsida</taxon>
        <taxon>eudicotyledons</taxon>
        <taxon>Gunneridae</taxon>
        <taxon>Pentapetalae</taxon>
        <taxon>rosids</taxon>
        <taxon>malvids</taxon>
        <taxon>Malvales</taxon>
        <taxon>Malvaceae</taxon>
        <taxon>Malvoideae</taxon>
        <taxon>Gossypium</taxon>
    </lineage>
</organism>
<reference evidence="2 3" key="1">
    <citation type="submission" date="2015-01" db="EMBL/GenBank/DDBJ databases">
        <title>Genome of allotetraploid Gossypium barbadense reveals genomic plasticity and fiber elongation in cotton evolution.</title>
        <authorList>
            <person name="Chen X."/>
            <person name="Liu X."/>
            <person name="Zhao B."/>
            <person name="Zheng H."/>
            <person name="Hu Y."/>
            <person name="Lu G."/>
            <person name="Yang C."/>
            <person name="Chen J."/>
            <person name="Shan C."/>
            <person name="Zhang L."/>
            <person name="Zhou Y."/>
            <person name="Wang L."/>
            <person name="Guo W."/>
            <person name="Bai Y."/>
            <person name="Ruan J."/>
            <person name="Shangguan X."/>
            <person name="Mao Y."/>
            <person name="Jiang J."/>
            <person name="Zhu Y."/>
            <person name="Lei J."/>
            <person name="Kang H."/>
            <person name="Chen S."/>
            <person name="He X."/>
            <person name="Wang R."/>
            <person name="Wang Y."/>
            <person name="Chen J."/>
            <person name="Wang L."/>
            <person name="Yu S."/>
            <person name="Wang B."/>
            <person name="Wei J."/>
            <person name="Song S."/>
            <person name="Lu X."/>
            <person name="Gao Z."/>
            <person name="Gu W."/>
            <person name="Deng X."/>
            <person name="Ma D."/>
            <person name="Wang S."/>
            <person name="Liang W."/>
            <person name="Fang L."/>
            <person name="Cai C."/>
            <person name="Zhu X."/>
            <person name="Zhou B."/>
            <person name="Zhang Y."/>
            <person name="Chen Z."/>
            <person name="Xu S."/>
            <person name="Zhu R."/>
            <person name="Wang S."/>
            <person name="Zhang T."/>
            <person name="Zhao G."/>
        </authorList>
    </citation>
    <scope>NUCLEOTIDE SEQUENCE [LARGE SCALE GENOMIC DNA]</scope>
    <source>
        <strain evidence="3">cv. Xinhai21</strain>
        <tissue evidence="2">Leaf</tissue>
    </source>
</reference>
<dbReference type="AlphaFoldDB" id="A0A2P5VV93"/>
<gene>
    <name evidence="2" type="ORF">GOBAR_AA37979</name>
</gene>
<evidence type="ECO:0000256" key="1">
    <source>
        <dbReference type="SAM" id="MobiDB-lite"/>
    </source>
</evidence>
<proteinExistence type="predicted"/>
<dbReference type="EMBL" id="KZ670714">
    <property type="protein sequence ID" value="PPR82737.1"/>
    <property type="molecule type" value="Genomic_DNA"/>
</dbReference>
<evidence type="ECO:0000313" key="2">
    <source>
        <dbReference type="EMBL" id="PPR82737.1"/>
    </source>
</evidence>
<feature type="region of interest" description="Disordered" evidence="1">
    <location>
        <begin position="70"/>
        <end position="94"/>
    </location>
</feature>
<protein>
    <submittedName>
        <fullName evidence="2">Uncharacterized protein</fullName>
    </submittedName>
</protein>
<sequence>MVEPVNLTRAWTLHTRAWEKRTKLNTVIRHDRVHPHVQGTRACTKSVCPKIYKNPALFIVQSIEEEAYEDIPDEVPPQHEDLPSQPPPPSRPVHAAASYADISKRLTRFKQQCFQ</sequence>
<evidence type="ECO:0000313" key="3">
    <source>
        <dbReference type="Proteomes" id="UP000239757"/>
    </source>
</evidence>